<dbReference type="RefSeq" id="WP_200271321.1">
    <property type="nucleotide sequence ID" value="NZ_JAENHN010000046.1"/>
</dbReference>
<dbReference type="PANTHER" id="PTHR43420">
    <property type="entry name" value="ACETYLTRANSFERASE"/>
    <property type="match status" value="1"/>
</dbReference>
<dbReference type="Gene3D" id="3.40.630.30">
    <property type="match status" value="1"/>
</dbReference>
<evidence type="ECO:0000259" key="3">
    <source>
        <dbReference type="PROSITE" id="PS51186"/>
    </source>
</evidence>
<organism evidence="4 5">
    <name type="scientific">Clostridium yunnanense</name>
    <dbReference type="NCBI Taxonomy" id="2800325"/>
    <lineage>
        <taxon>Bacteria</taxon>
        <taxon>Bacillati</taxon>
        <taxon>Bacillota</taxon>
        <taxon>Clostridia</taxon>
        <taxon>Eubacteriales</taxon>
        <taxon>Clostridiaceae</taxon>
        <taxon>Clostridium</taxon>
    </lineage>
</organism>
<keyword evidence="1" id="KW-0808">Transferase</keyword>
<dbReference type="Proteomes" id="UP000596739">
    <property type="component" value="Unassembled WGS sequence"/>
</dbReference>
<keyword evidence="5" id="KW-1185">Reference proteome</keyword>
<evidence type="ECO:0000313" key="5">
    <source>
        <dbReference type="Proteomes" id="UP000596739"/>
    </source>
</evidence>
<proteinExistence type="predicted"/>
<gene>
    <name evidence="4" type="ORF">JHL18_16725</name>
</gene>
<feature type="domain" description="N-acetyltransferase" evidence="3">
    <location>
        <begin position="139"/>
        <end position="275"/>
    </location>
</feature>
<evidence type="ECO:0000313" key="4">
    <source>
        <dbReference type="EMBL" id="MBK1812269.1"/>
    </source>
</evidence>
<dbReference type="PROSITE" id="PS51186">
    <property type="entry name" value="GNAT"/>
    <property type="match status" value="1"/>
</dbReference>
<dbReference type="SUPFAM" id="SSF55729">
    <property type="entry name" value="Acyl-CoA N-acyltransferases (Nat)"/>
    <property type="match status" value="1"/>
</dbReference>
<sequence length="275" mass="32148">MGIEIKNPMEDQYGNSKDNIFIAFKDDGNYLGSSYVYPNTNHRQIEEIPYLIFMDINLAENMDKSLEAEVKQLLFDKVFLRAKELREERPDLNARIYSGFQYNMENMNFYIKNGFEEDYSIIMEASIDDGFKYTLPKEVEIVDVNLEVEEELVDYKKMYDEIFISPVDMDGFIEQSKRACFKSLYFLVQGKRCGGCTIFQDDTFGYIETIYVLPEARGKGIAKVILNYIFNYFLVNGLSQTKLEVWELNKPAVSLYKSFGFNEIEKNLMFPGRNI</sequence>
<evidence type="ECO:0000256" key="2">
    <source>
        <dbReference type="ARBA" id="ARBA00023315"/>
    </source>
</evidence>
<dbReference type="InterPro" id="IPR000182">
    <property type="entry name" value="GNAT_dom"/>
</dbReference>
<dbReference type="InterPro" id="IPR050680">
    <property type="entry name" value="YpeA/RimI_acetyltransf"/>
</dbReference>
<accession>A0ABS1ESB2</accession>
<comment type="caution">
    <text evidence="4">The sequence shown here is derived from an EMBL/GenBank/DDBJ whole genome shotgun (WGS) entry which is preliminary data.</text>
</comment>
<dbReference type="Pfam" id="PF00583">
    <property type="entry name" value="Acetyltransf_1"/>
    <property type="match status" value="1"/>
</dbReference>
<evidence type="ECO:0000256" key="1">
    <source>
        <dbReference type="ARBA" id="ARBA00022679"/>
    </source>
</evidence>
<name>A0ABS1ESB2_9CLOT</name>
<protein>
    <submittedName>
        <fullName evidence="4">GNAT family N-acetyltransferase</fullName>
    </submittedName>
</protein>
<dbReference type="CDD" id="cd04301">
    <property type="entry name" value="NAT_SF"/>
    <property type="match status" value="1"/>
</dbReference>
<dbReference type="InterPro" id="IPR016181">
    <property type="entry name" value="Acyl_CoA_acyltransferase"/>
</dbReference>
<keyword evidence="2" id="KW-0012">Acyltransferase</keyword>
<reference evidence="5" key="1">
    <citation type="submission" date="2021-01" db="EMBL/GenBank/DDBJ databases">
        <title>Genome public.</title>
        <authorList>
            <person name="Liu C."/>
            <person name="Sun Q."/>
        </authorList>
    </citation>
    <scope>NUCLEOTIDE SEQUENCE [LARGE SCALE GENOMIC DNA]</scope>
    <source>
        <strain evidence="5">YIM B02505</strain>
    </source>
</reference>
<dbReference type="EMBL" id="JAENHN010000046">
    <property type="protein sequence ID" value="MBK1812269.1"/>
    <property type="molecule type" value="Genomic_DNA"/>
</dbReference>